<organism evidence="3">
    <name type="scientific">Passalora fulva</name>
    <name type="common">Tomato leaf mold</name>
    <name type="synonym">Cladosporium fulvum</name>
    <dbReference type="NCBI Taxonomy" id="5499"/>
    <lineage>
        <taxon>Eukaryota</taxon>
        <taxon>Fungi</taxon>
        <taxon>Dikarya</taxon>
        <taxon>Ascomycota</taxon>
        <taxon>Pezizomycotina</taxon>
        <taxon>Dothideomycetes</taxon>
        <taxon>Dothideomycetidae</taxon>
        <taxon>Mycosphaerellales</taxon>
        <taxon>Mycosphaerellaceae</taxon>
        <taxon>Fulvia</taxon>
    </lineage>
</organism>
<name>A0A1P8YXP8_PASFU</name>
<feature type="signal peptide" evidence="2">
    <location>
        <begin position="1"/>
        <end position="16"/>
    </location>
</feature>
<protein>
    <submittedName>
        <fullName evidence="4">Ecp9-7</fullName>
    </submittedName>
    <submittedName>
        <fullName evidence="3">Extracellular protein 9-7</fullName>
    </submittedName>
</protein>
<proteinExistence type="predicted"/>
<dbReference type="EMBL" id="CP090170">
    <property type="protein sequence ID" value="UJO21192.1"/>
    <property type="molecule type" value="Genomic_DNA"/>
</dbReference>
<reference evidence="4" key="2">
    <citation type="submission" date="2021-12" db="EMBL/GenBank/DDBJ databases">
        <authorList>
            <person name="Zaccaron A."/>
            <person name="Stergiopoulos I."/>
        </authorList>
    </citation>
    <scope>NUCLEOTIDE SEQUENCE</scope>
    <source>
        <strain evidence="4">Race5_Kim</strain>
    </source>
</reference>
<keyword evidence="2" id="KW-0732">Signal</keyword>
<evidence type="ECO:0000313" key="5">
    <source>
        <dbReference type="Proteomes" id="UP000756132"/>
    </source>
</evidence>
<evidence type="ECO:0000256" key="1">
    <source>
        <dbReference type="SAM" id="MobiDB-lite"/>
    </source>
</evidence>
<dbReference type="EMBL" id="KX943119">
    <property type="protein sequence ID" value="AQA29290.1"/>
    <property type="molecule type" value="Genomic_DNA"/>
</dbReference>
<dbReference type="Proteomes" id="UP000756132">
    <property type="component" value="Chromosome 8"/>
</dbReference>
<evidence type="ECO:0000256" key="2">
    <source>
        <dbReference type="SAM" id="SignalP"/>
    </source>
</evidence>
<reference evidence="3" key="1">
    <citation type="submission" date="2016-10" db="EMBL/GenBank/DDBJ databases">
        <title>Novel effectors identified in the apoplast of Cladosporium fulvum-infected tomato.</title>
        <authorList>
            <person name="Mesarich C.H."/>
            <person name="de Wit P.J.G.M."/>
        </authorList>
    </citation>
    <scope>NUCLEOTIDE SEQUENCE</scope>
    <source>
        <strain evidence="3">0WU</strain>
    </source>
</reference>
<feature type="region of interest" description="Disordered" evidence="1">
    <location>
        <begin position="51"/>
        <end position="72"/>
    </location>
</feature>
<evidence type="ECO:0000313" key="3">
    <source>
        <dbReference type="EMBL" id="AQA29290.1"/>
    </source>
</evidence>
<sequence>MRFLLTIMALAAVASAETVWCNKGTAGNGKCEPEFHTFCCTPTSGGEYTNKKTPAREGFNPSNSRNCGAEIPGTGGTTEGAVFCAK</sequence>
<evidence type="ECO:0000313" key="4">
    <source>
        <dbReference type="EMBL" id="UJO21192.1"/>
    </source>
</evidence>
<dbReference type="AlphaFoldDB" id="A0A1P8YXP8"/>
<keyword evidence="5" id="KW-1185">Reference proteome</keyword>
<gene>
    <name evidence="3" type="primary">Ecp9-7</name>
    <name evidence="4" type="ORF">CLAFUR5_14666</name>
</gene>
<accession>A0A1P8YXP8</accession>
<feature type="chain" id="PRO_5040573459" evidence="2">
    <location>
        <begin position="17"/>
        <end position="86"/>
    </location>
</feature>
<reference evidence="4" key="3">
    <citation type="journal article" date="2022" name="Microb. Genom.">
        <title>A chromosome-scale genome assembly of the tomato pathogen Cladosporium fulvum reveals a compartmentalized genome architecture and the presence of a dispensable chromosome.</title>
        <authorList>
            <person name="Zaccaron A.Z."/>
            <person name="Chen L.H."/>
            <person name="Samaras A."/>
            <person name="Stergiopoulos I."/>
        </authorList>
    </citation>
    <scope>NUCLEOTIDE SEQUENCE</scope>
    <source>
        <strain evidence="4">Race5_Kim</strain>
    </source>
</reference>